<name>A0ABZ2KPN6_9BACT</name>
<gene>
    <name evidence="1" type="ORF">LZC95_22290</name>
</gene>
<dbReference type="PROSITE" id="PS51257">
    <property type="entry name" value="PROKAR_LIPOPROTEIN"/>
    <property type="match status" value="1"/>
</dbReference>
<keyword evidence="2" id="KW-1185">Reference proteome</keyword>
<evidence type="ECO:0000313" key="2">
    <source>
        <dbReference type="Proteomes" id="UP001379533"/>
    </source>
</evidence>
<dbReference type="RefSeq" id="WP_394850174.1">
    <property type="nucleotide sequence ID" value="NZ_CP089982.1"/>
</dbReference>
<dbReference type="Proteomes" id="UP001379533">
    <property type="component" value="Chromosome"/>
</dbReference>
<sequence>MTFLSKVLRFSVTGASVPLLSAFALGSSSGCYGDQCEQSEANVDAPGRLIDADTWESTPVDSNWLLYSGQHTWVFHPHVLDGRDIRQVNVFISPDEFPNKDKTDTEGRHQWTQAGGNLAQITVLKKDGGNAIYVWNNTCASYFVRIEVTAYPAS</sequence>
<dbReference type="EMBL" id="CP089982">
    <property type="protein sequence ID" value="WXA99535.1"/>
    <property type="molecule type" value="Genomic_DNA"/>
</dbReference>
<organism evidence="1 2">
    <name type="scientific">Pendulispora brunnea</name>
    <dbReference type="NCBI Taxonomy" id="2905690"/>
    <lineage>
        <taxon>Bacteria</taxon>
        <taxon>Pseudomonadati</taxon>
        <taxon>Myxococcota</taxon>
        <taxon>Myxococcia</taxon>
        <taxon>Myxococcales</taxon>
        <taxon>Sorangiineae</taxon>
        <taxon>Pendulisporaceae</taxon>
        <taxon>Pendulispora</taxon>
    </lineage>
</organism>
<protein>
    <recommendedName>
        <fullName evidence="3">Secreted protein</fullName>
    </recommendedName>
</protein>
<evidence type="ECO:0008006" key="3">
    <source>
        <dbReference type="Google" id="ProtNLM"/>
    </source>
</evidence>
<evidence type="ECO:0000313" key="1">
    <source>
        <dbReference type="EMBL" id="WXA99535.1"/>
    </source>
</evidence>
<proteinExistence type="predicted"/>
<reference evidence="1 2" key="1">
    <citation type="submission" date="2021-12" db="EMBL/GenBank/DDBJ databases">
        <title>Discovery of the Pendulisporaceae a myxobacterial family with distinct sporulation behavior and unique specialized metabolism.</title>
        <authorList>
            <person name="Garcia R."/>
            <person name="Popoff A."/>
            <person name="Bader C.D."/>
            <person name="Loehr J."/>
            <person name="Walesch S."/>
            <person name="Walt C."/>
            <person name="Boldt J."/>
            <person name="Bunk B."/>
            <person name="Haeckl F.J.F.P.J."/>
            <person name="Gunesch A.P."/>
            <person name="Birkelbach J."/>
            <person name="Nuebel U."/>
            <person name="Pietschmann T."/>
            <person name="Bach T."/>
            <person name="Mueller R."/>
        </authorList>
    </citation>
    <scope>NUCLEOTIDE SEQUENCE [LARGE SCALE GENOMIC DNA]</scope>
    <source>
        <strain evidence="1 2">MSr12523</strain>
    </source>
</reference>
<accession>A0ABZ2KPN6</accession>